<dbReference type="OrthoDB" id="1954063at2"/>
<dbReference type="EMBL" id="FMUS01000046">
    <property type="protein sequence ID" value="SCZ09793.1"/>
    <property type="molecule type" value="Genomic_DNA"/>
</dbReference>
<gene>
    <name evidence="1" type="ORF">SAMN03080606_04230</name>
</gene>
<name>A0A1G5LA08_9FIRM</name>
<reference evidence="1 2" key="1">
    <citation type="submission" date="2016-10" db="EMBL/GenBank/DDBJ databases">
        <authorList>
            <person name="de Groot N.N."/>
        </authorList>
    </citation>
    <scope>NUCLEOTIDE SEQUENCE [LARGE SCALE GENOMIC DNA]</scope>
    <source>
        <strain evidence="1 2">DSM 18978</strain>
    </source>
</reference>
<dbReference type="AlphaFoldDB" id="A0A1G5LA08"/>
<evidence type="ECO:0000313" key="1">
    <source>
        <dbReference type="EMBL" id="SCZ09793.1"/>
    </source>
</evidence>
<evidence type="ECO:0000313" key="2">
    <source>
        <dbReference type="Proteomes" id="UP000198636"/>
    </source>
</evidence>
<dbReference type="RefSeq" id="WP_091547555.1">
    <property type="nucleotide sequence ID" value="NZ_FMUS01000046.1"/>
</dbReference>
<organism evidence="1 2">
    <name type="scientific">Alkaliphilus peptidifermentans DSM 18978</name>
    <dbReference type="NCBI Taxonomy" id="1120976"/>
    <lineage>
        <taxon>Bacteria</taxon>
        <taxon>Bacillati</taxon>
        <taxon>Bacillota</taxon>
        <taxon>Clostridia</taxon>
        <taxon>Peptostreptococcales</taxon>
        <taxon>Natronincolaceae</taxon>
        <taxon>Alkaliphilus</taxon>
    </lineage>
</organism>
<keyword evidence="2" id="KW-1185">Reference proteome</keyword>
<protein>
    <submittedName>
        <fullName evidence="1">Uncharacterized protein</fullName>
    </submittedName>
</protein>
<dbReference type="STRING" id="1120976.SAMN03080606_04230"/>
<dbReference type="Proteomes" id="UP000198636">
    <property type="component" value="Unassembled WGS sequence"/>
</dbReference>
<sequence length="127" mass="14828">MNSRIRNMLVITIFFVIILLVKSLWLDPVGQLEGDMKKYHDFVLLNVESSYDSILKPIISYRIVDIKQVTADGETIILTKDIENNQWVSETLEGQYRAKIRFYFMHILPYRDTQVQIKGGTENGNQM</sequence>
<accession>A0A1G5LA08</accession>
<proteinExistence type="predicted"/>